<reference evidence="6 7" key="1">
    <citation type="submission" date="2022-05" db="EMBL/GenBank/DDBJ databases">
        <authorList>
            <consortium name="Genoscope - CEA"/>
            <person name="William W."/>
        </authorList>
    </citation>
    <scope>NUCLEOTIDE SEQUENCE [LARGE SCALE GENOMIC DNA]</scope>
</reference>
<dbReference type="SMART" id="SM00409">
    <property type="entry name" value="IG"/>
    <property type="match status" value="2"/>
</dbReference>
<feature type="region of interest" description="Disordered" evidence="3">
    <location>
        <begin position="153"/>
        <end position="232"/>
    </location>
</feature>
<dbReference type="PROSITE" id="PS50835">
    <property type="entry name" value="IG_LIKE"/>
    <property type="match status" value="2"/>
</dbReference>
<dbReference type="PROSITE" id="PS51886">
    <property type="entry name" value="TLDC"/>
    <property type="match status" value="1"/>
</dbReference>
<dbReference type="PROSITE" id="PS51257">
    <property type="entry name" value="PROKAR_LIPOPROTEIN"/>
    <property type="match status" value="1"/>
</dbReference>
<evidence type="ECO:0000256" key="3">
    <source>
        <dbReference type="SAM" id="MobiDB-lite"/>
    </source>
</evidence>
<protein>
    <recommendedName>
        <fullName evidence="8">Basement membrane-specific heparan sulfate proteoglycan core protein</fullName>
    </recommendedName>
</protein>
<dbReference type="Pfam" id="PF13927">
    <property type="entry name" value="Ig_3"/>
    <property type="match status" value="1"/>
</dbReference>
<feature type="domain" description="TLDc" evidence="5">
    <location>
        <begin position="534"/>
        <end position="720"/>
    </location>
</feature>
<dbReference type="Pfam" id="PF01391">
    <property type="entry name" value="Collagen"/>
    <property type="match status" value="1"/>
</dbReference>
<sequence length="720" mass="79436">MKTVNSSKSQRVLEFVPSIRPSFLSLVLVLVCGCLWVKNEGTNERLVSLESRIYCVPCTKRGTIDNLDRMIFSPTKDIAMDLSKEMQTQVSDDGNGYTSVSPLPIKASATIRVRKRRNVLNDTSTGITIQEVRKEISKQFEQLMPTKYCKSSEKVCPAGPPGYPGPIGARGPRGRRGPKGKKGPQGPMGPPGKSGKTGITGPAGPRGEKGDKGDPGPKGIPGPPGRPGKSISAPQVILSPAEQTRDEGGNTAFYCTVAGNPSPVVEWQFKGRKLQPSAKYLIKEGELIVRNLNYSDAGPYTCATRNILGSSEATGNLSVRGEREIFHFFSLLWQAVKFCLSCQYCWFSNDVTKIQTKKLSILRRFYFHDKLERLKTNFRTNFRLRRVLGFHHPQSINQSINNFINLSSLLAQHKCANELFKFVSSLYKPDNCFSGLPIFTKVLPLLATPVQGTTFQVTCQAEGHPRPALNWIRAVLPFPAGRTEVNKGTLTIKNLIPADNGLYECVATNIIGTKKARINVAVQRSSAAGLHDSVIVGSNNNYLTSFNNWLAPVTKSVNSVWKRCWCASVDGWAASTFHSQCDGKGPTVTIIRVGRYIFGGYTSKSWGSGSWYRYDSNAFLFSLVNKPGWAPVKLPQTEGKYSSRRQYSIYNNPSYGPVFGGGHDIYISNYASSNRNSYSELGHTYSLPSGYSYTSTFARTFLAGTYQFTPGEIETFYKTT</sequence>
<gene>
    <name evidence="6" type="ORF">PEVE_00035713</name>
</gene>
<keyword evidence="1" id="KW-0732">Signal</keyword>
<dbReference type="InterPro" id="IPR050958">
    <property type="entry name" value="Cell_Adh-Cytoskel_Orgn"/>
</dbReference>
<dbReference type="InterPro" id="IPR013783">
    <property type="entry name" value="Ig-like_fold"/>
</dbReference>
<name>A0ABN8MIB3_9CNID</name>
<feature type="domain" description="Ig-like" evidence="4">
    <location>
        <begin position="437"/>
        <end position="523"/>
    </location>
</feature>
<evidence type="ECO:0000313" key="7">
    <source>
        <dbReference type="Proteomes" id="UP001159427"/>
    </source>
</evidence>
<dbReference type="EMBL" id="CALNXI010000557">
    <property type="protein sequence ID" value="CAH3029199.1"/>
    <property type="molecule type" value="Genomic_DNA"/>
</dbReference>
<keyword evidence="2" id="KW-1015">Disulfide bond</keyword>
<dbReference type="InterPro" id="IPR003599">
    <property type="entry name" value="Ig_sub"/>
</dbReference>
<dbReference type="InterPro" id="IPR006571">
    <property type="entry name" value="TLDc_dom"/>
</dbReference>
<accession>A0ABN8MIB3</accession>
<keyword evidence="7" id="KW-1185">Reference proteome</keyword>
<evidence type="ECO:0000256" key="1">
    <source>
        <dbReference type="ARBA" id="ARBA00022729"/>
    </source>
</evidence>
<dbReference type="SMART" id="SM00408">
    <property type="entry name" value="IGc2"/>
    <property type="match status" value="2"/>
</dbReference>
<dbReference type="InterPro" id="IPR013098">
    <property type="entry name" value="Ig_I-set"/>
</dbReference>
<organism evidence="6 7">
    <name type="scientific">Porites evermanni</name>
    <dbReference type="NCBI Taxonomy" id="104178"/>
    <lineage>
        <taxon>Eukaryota</taxon>
        <taxon>Metazoa</taxon>
        <taxon>Cnidaria</taxon>
        <taxon>Anthozoa</taxon>
        <taxon>Hexacorallia</taxon>
        <taxon>Scleractinia</taxon>
        <taxon>Fungiina</taxon>
        <taxon>Poritidae</taxon>
        <taxon>Porites</taxon>
    </lineage>
</organism>
<evidence type="ECO:0000256" key="2">
    <source>
        <dbReference type="ARBA" id="ARBA00023157"/>
    </source>
</evidence>
<feature type="compositionally biased region" description="Basic and acidic residues" evidence="3">
    <location>
        <begin position="206"/>
        <end position="215"/>
    </location>
</feature>
<dbReference type="InterPro" id="IPR007110">
    <property type="entry name" value="Ig-like_dom"/>
</dbReference>
<dbReference type="InterPro" id="IPR003598">
    <property type="entry name" value="Ig_sub2"/>
</dbReference>
<dbReference type="SMART" id="SM00584">
    <property type="entry name" value="TLDc"/>
    <property type="match status" value="1"/>
</dbReference>
<dbReference type="InterPro" id="IPR008160">
    <property type="entry name" value="Collagen"/>
</dbReference>
<proteinExistence type="predicted"/>
<dbReference type="Pfam" id="PF07679">
    <property type="entry name" value="I-set"/>
    <property type="match status" value="1"/>
</dbReference>
<feature type="compositionally biased region" description="Basic residues" evidence="3">
    <location>
        <begin position="172"/>
        <end position="182"/>
    </location>
</feature>
<dbReference type="Proteomes" id="UP001159427">
    <property type="component" value="Unassembled WGS sequence"/>
</dbReference>
<evidence type="ECO:0000259" key="4">
    <source>
        <dbReference type="PROSITE" id="PS50835"/>
    </source>
</evidence>
<feature type="domain" description="Ig-like" evidence="4">
    <location>
        <begin position="234"/>
        <end position="318"/>
    </location>
</feature>
<dbReference type="PANTHER" id="PTHR45080">
    <property type="entry name" value="CONTACTIN 5"/>
    <property type="match status" value="1"/>
</dbReference>
<comment type="caution">
    <text evidence="6">The sequence shown here is derived from an EMBL/GenBank/DDBJ whole genome shotgun (WGS) entry which is preliminary data.</text>
</comment>
<dbReference type="PANTHER" id="PTHR45080:SF8">
    <property type="entry name" value="IG-LIKE DOMAIN-CONTAINING PROTEIN"/>
    <property type="match status" value="1"/>
</dbReference>
<dbReference type="Gene3D" id="2.60.40.10">
    <property type="entry name" value="Immunoglobulins"/>
    <property type="match status" value="2"/>
</dbReference>
<dbReference type="SUPFAM" id="SSF48726">
    <property type="entry name" value="Immunoglobulin"/>
    <property type="match status" value="2"/>
</dbReference>
<evidence type="ECO:0000313" key="6">
    <source>
        <dbReference type="EMBL" id="CAH3029199.1"/>
    </source>
</evidence>
<dbReference type="Pfam" id="PF07534">
    <property type="entry name" value="TLD"/>
    <property type="match status" value="1"/>
</dbReference>
<evidence type="ECO:0008006" key="8">
    <source>
        <dbReference type="Google" id="ProtNLM"/>
    </source>
</evidence>
<dbReference type="InterPro" id="IPR036179">
    <property type="entry name" value="Ig-like_dom_sf"/>
</dbReference>
<evidence type="ECO:0000259" key="5">
    <source>
        <dbReference type="PROSITE" id="PS51886"/>
    </source>
</evidence>